<reference evidence="1" key="2">
    <citation type="submission" date="2020-01" db="EMBL/GenBank/DDBJ databases">
        <authorList>
            <person name="Campanaro S."/>
        </authorList>
    </citation>
    <scope>NUCLEOTIDE SEQUENCE</scope>
    <source>
        <strain evidence="1">AS01afH2WH_6</strain>
    </source>
</reference>
<reference evidence="1" key="1">
    <citation type="journal article" date="2020" name="Biotechnol. Biofuels">
        <title>New insights from the biogas microbiome by comprehensive genome-resolved metagenomics of nearly 1600 species originating from multiple anaerobic digesters.</title>
        <authorList>
            <person name="Campanaro S."/>
            <person name="Treu L."/>
            <person name="Rodriguez-R L.M."/>
            <person name="Kovalovszki A."/>
            <person name="Ziels R.M."/>
            <person name="Maus I."/>
            <person name="Zhu X."/>
            <person name="Kougias P.G."/>
            <person name="Basile A."/>
            <person name="Luo G."/>
            <person name="Schluter A."/>
            <person name="Konstantinidis K.T."/>
            <person name="Angelidaki I."/>
        </authorList>
    </citation>
    <scope>NUCLEOTIDE SEQUENCE</scope>
    <source>
        <strain evidence="1">AS01afH2WH_6</strain>
    </source>
</reference>
<comment type="caution">
    <text evidence="1">The sequence shown here is derived from an EMBL/GenBank/DDBJ whole genome shotgun (WGS) entry which is preliminary data.</text>
</comment>
<evidence type="ECO:0000313" key="1">
    <source>
        <dbReference type="EMBL" id="NLT79454.1"/>
    </source>
</evidence>
<name>A0A971CYH7_9BIFI</name>
<sequence length="214" mass="23156">MTATTPKFLLPYPVDSDNINKLPDILKQQAESIESTLGGFDFGGQDTNGLASRVTSLERLVADLQRFATKPIAYSRSVTLSINTAPSNGGFTVLSSLTPIIQSSDLISYANNAFKVTYDCILSISFSARLSNLDAPWINNQRQFIELAKNYTGQGAPDQVMELGRVPSVNEDSVSYSYTGPFTAGDTVTPVIYNNIANRSIRSVILSGSVQRTA</sequence>
<protein>
    <submittedName>
        <fullName evidence="1">Uncharacterized protein</fullName>
    </submittedName>
</protein>
<accession>A0A971CYH7</accession>
<gene>
    <name evidence="1" type="ORF">GXW98_04095</name>
</gene>
<dbReference type="EMBL" id="JAAXZR010000018">
    <property type="protein sequence ID" value="NLT79454.1"/>
    <property type="molecule type" value="Genomic_DNA"/>
</dbReference>
<evidence type="ECO:0000313" key="2">
    <source>
        <dbReference type="Proteomes" id="UP000767327"/>
    </source>
</evidence>
<dbReference type="Proteomes" id="UP000767327">
    <property type="component" value="Unassembled WGS sequence"/>
</dbReference>
<dbReference type="RefSeq" id="WP_273173287.1">
    <property type="nucleotide sequence ID" value="NZ_CP181270.1"/>
</dbReference>
<organism evidence="1 2">
    <name type="scientific">Bifidobacterium crudilactis</name>
    <dbReference type="NCBI Taxonomy" id="327277"/>
    <lineage>
        <taxon>Bacteria</taxon>
        <taxon>Bacillati</taxon>
        <taxon>Actinomycetota</taxon>
        <taxon>Actinomycetes</taxon>
        <taxon>Bifidobacteriales</taxon>
        <taxon>Bifidobacteriaceae</taxon>
        <taxon>Bifidobacterium</taxon>
    </lineage>
</organism>
<dbReference type="AlphaFoldDB" id="A0A971CYH7"/>
<proteinExistence type="predicted"/>